<keyword evidence="2" id="KW-0805">Transcription regulation</keyword>
<keyword evidence="4" id="KW-0804">Transcription</keyword>
<dbReference type="PANTHER" id="PTHR30419:SF8">
    <property type="entry name" value="NITROGEN ASSIMILATION TRANSCRIPTIONAL ACTIVATOR-RELATED"/>
    <property type="match status" value="1"/>
</dbReference>
<organism evidence="6 7">
    <name type="scientific">Paraburkholderia phenazinium</name>
    <dbReference type="NCBI Taxonomy" id="60549"/>
    <lineage>
        <taxon>Bacteria</taxon>
        <taxon>Pseudomonadati</taxon>
        <taxon>Pseudomonadota</taxon>
        <taxon>Betaproteobacteria</taxon>
        <taxon>Burkholderiales</taxon>
        <taxon>Burkholderiaceae</taxon>
        <taxon>Paraburkholderia</taxon>
    </lineage>
</organism>
<reference evidence="6 7" key="1">
    <citation type="submission" date="2016-11" db="EMBL/GenBank/DDBJ databases">
        <authorList>
            <person name="Jaros S."/>
            <person name="Januszkiewicz K."/>
            <person name="Wedrychowicz H."/>
        </authorList>
    </citation>
    <scope>NUCLEOTIDE SEQUENCE [LARGE SCALE GENOMIC DNA]</scope>
    <source>
        <strain evidence="6 7">GAS86</strain>
    </source>
</reference>
<dbReference type="OrthoDB" id="8806341at2"/>
<dbReference type="PROSITE" id="PS50931">
    <property type="entry name" value="HTH_LYSR"/>
    <property type="match status" value="1"/>
</dbReference>
<evidence type="ECO:0000259" key="5">
    <source>
        <dbReference type="PROSITE" id="PS50931"/>
    </source>
</evidence>
<dbReference type="GO" id="GO:0003677">
    <property type="term" value="F:DNA binding"/>
    <property type="evidence" value="ECO:0007669"/>
    <property type="project" value="UniProtKB-KW"/>
</dbReference>
<comment type="similarity">
    <text evidence="1">Belongs to the LysR transcriptional regulatory family.</text>
</comment>
<sequence length="324" mass="35713">MAAFDPNAVVRKLSSRLKMRHLTLLLQIQQHGSLTRAAERMASSQPAVTNMLAELEDMFGAPLFDRSARGMAPTALGKVVLARARAMTEDLDHLVREMESVASGHAAHLHIGVIPFIPGQMVSTAIQRTRPEGNRRLTVTIHEGTSEQLLAQLRDHTVDIVLGRASASLDLQQVSVEVLYRQPPRLIASRRLAAHLARGQIDWQKLAELDWILGAPNTPMREQVADIFLGAGLTPPTPIVESYSSKLIGEMIVAGEQSVSIVPADIAEELVRIAGVAIVPYSFEWTLSPIALFTRLNEPERMSNRLFAESLRQVCQEIYKRVAS</sequence>
<dbReference type="Gene3D" id="1.10.10.10">
    <property type="entry name" value="Winged helix-like DNA-binding domain superfamily/Winged helix DNA-binding domain"/>
    <property type="match status" value="1"/>
</dbReference>
<dbReference type="PANTHER" id="PTHR30419">
    <property type="entry name" value="HTH-TYPE TRANSCRIPTIONAL REGULATOR YBHD"/>
    <property type="match status" value="1"/>
</dbReference>
<dbReference type="GO" id="GO:0005829">
    <property type="term" value="C:cytosol"/>
    <property type="evidence" value="ECO:0007669"/>
    <property type="project" value="TreeGrafter"/>
</dbReference>
<dbReference type="Gene3D" id="3.40.190.290">
    <property type="match status" value="1"/>
</dbReference>
<dbReference type="InterPro" id="IPR036390">
    <property type="entry name" value="WH_DNA-bd_sf"/>
</dbReference>
<dbReference type="SUPFAM" id="SSF53850">
    <property type="entry name" value="Periplasmic binding protein-like II"/>
    <property type="match status" value="1"/>
</dbReference>
<protein>
    <submittedName>
        <fullName evidence="6">Transcriptional regulator, LysR family</fullName>
    </submittedName>
</protein>
<dbReference type="RefSeq" id="WP_074267444.1">
    <property type="nucleotide sequence ID" value="NZ_FSRM01000002.1"/>
</dbReference>
<dbReference type="Pfam" id="PF03466">
    <property type="entry name" value="LysR_substrate"/>
    <property type="match status" value="1"/>
</dbReference>
<dbReference type="Pfam" id="PF00126">
    <property type="entry name" value="HTH_1"/>
    <property type="match status" value="1"/>
</dbReference>
<keyword evidence="3" id="KW-0238">DNA-binding</keyword>
<dbReference type="SUPFAM" id="SSF46785">
    <property type="entry name" value="Winged helix' DNA-binding domain"/>
    <property type="match status" value="1"/>
</dbReference>
<dbReference type="PRINTS" id="PR00039">
    <property type="entry name" value="HTHLYSR"/>
</dbReference>
<dbReference type="InterPro" id="IPR000847">
    <property type="entry name" value="LysR_HTH_N"/>
</dbReference>
<dbReference type="InterPro" id="IPR005119">
    <property type="entry name" value="LysR_subst-bd"/>
</dbReference>
<dbReference type="InterPro" id="IPR050950">
    <property type="entry name" value="HTH-type_LysR_regulators"/>
</dbReference>
<evidence type="ECO:0000256" key="4">
    <source>
        <dbReference type="ARBA" id="ARBA00023163"/>
    </source>
</evidence>
<feature type="domain" description="HTH lysR-type" evidence="5">
    <location>
        <begin position="17"/>
        <end position="74"/>
    </location>
</feature>
<dbReference type="AlphaFoldDB" id="A0A1N6JYM2"/>
<evidence type="ECO:0000256" key="2">
    <source>
        <dbReference type="ARBA" id="ARBA00023015"/>
    </source>
</evidence>
<dbReference type="InterPro" id="IPR036388">
    <property type="entry name" value="WH-like_DNA-bd_sf"/>
</dbReference>
<proteinExistence type="inferred from homology"/>
<dbReference type="Proteomes" id="UP000184693">
    <property type="component" value="Unassembled WGS sequence"/>
</dbReference>
<evidence type="ECO:0000313" key="7">
    <source>
        <dbReference type="Proteomes" id="UP000184693"/>
    </source>
</evidence>
<gene>
    <name evidence="6" type="ORF">SAMN05444168_5466</name>
</gene>
<evidence type="ECO:0000256" key="1">
    <source>
        <dbReference type="ARBA" id="ARBA00009437"/>
    </source>
</evidence>
<dbReference type="GO" id="GO:0003700">
    <property type="term" value="F:DNA-binding transcription factor activity"/>
    <property type="evidence" value="ECO:0007669"/>
    <property type="project" value="InterPro"/>
</dbReference>
<accession>A0A1N6JYM2</accession>
<evidence type="ECO:0000256" key="3">
    <source>
        <dbReference type="ARBA" id="ARBA00023125"/>
    </source>
</evidence>
<dbReference type="EMBL" id="FSRM01000002">
    <property type="protein sequence ID" value="SIO49434.1"/>
    <property type="molecule type" value="Genomic_DNA"/>
</dbReference>
<name>A0A1N6JYM2_9BURK</name>
<evidence type="ECO:0000313" key="6">
    <source>
        <dbReference type="EMBL" id="SIO49434.1"/>
    </source>
</evidence>